<dbReference type="Proteomes" id="UP000827133">
    <property type="component" value="Unassembled WGS sequence"/>
</dbReference>
<evidence type="ECO:0000313" key="3">
    <source>
        <dbReference type="EMBL" id="KAG9500089.1"/>
    </source>
</evidence>
<evidence type="ECO:0000256" key="2">
    <source>
        <dbReference type="SAM" id="Phobius"/>
    </source>
</evidence>
<comment type="caution">
    <text evidence="3">The sequence shown here is derived from an EMBL/GenBank/DDBJ whole genome shotgun (WGS) entry which is preliminary data.</text>
</comment>
<gene>
    <name evidence="3" type="ORF">J7337_008555</name>
</gene>
<dbReference type="GeneID" id="68316411"/>
<dbReference type="KEGG" id="fmu:J7337_008555"/>
<feature type="transmembrane region" description="Helical" evidence="2">
    <location>
        <begin position="42"/>
        <end position="66"/>
    </location>
</feature>
<proteinExistence type="predicted"/>
<keyword evidence="2" id="KW-1133">Transmembrane helix</keyword>
<dbReference type="RefSeq" id="XP_044679089.1">
    <property type="nucleotide sequence ID" value="XM_044826172.1"/>
</dbReference>
<evidence type="ECO:0000313" key="4">
    <source>
        <dbReference type="Proteomes" id="UP000827133"/>
    </source>
</evidence>
<feature type="region of interest" description="Disordered" evidence="1">
    <location>
        <begin position="114"/>
        <end position="161"/>
    </location>
</feature>
<organism evidence="3 4">
    <name type="scientific">Fusarium musae</name>
    <dbReference type="NCBI Taxonomy" id="1042133"/>
    <lineage>
        <taxon>Eukaryota</taxon>
        <taxon>Fungi</taxon>
        <taxon>Dikarya</taxon>
        <taxon>Ascomycota</taxon>
        <taxon>Pezizomycotina</taxon>
        <taxon>Sordariomycetes</taxon>
        <taxon>Hypocreomycetidae</taxon>
        <taxon>Hypocreales</taxon>
        <taxon>Nectriaceae</taxon>
        <taxon>Fusarium</taxon>
    </lineage>
</organism>
<name>A0A9P8INM6_9HYPO</name>
<keyword evidence="2" id="KW-0812">Transmembrane</keyword>
<sequence>MSFWFLLLQAHRHQRLITVHKYLTSPEEPKAPESRPMSRLEIGLIVGVSALFITLIFFIFLIRALYQRRRERVLRRMAEDARNRTPEEEMLRRRLAWLQVERIVQSLRCVWMDKDNNPTDPPPEVVEFHRRKGRSPYQMPHMPQLESEPEPEPEPQFKEAN</sequence>
<keyword evidence="2" id="KW-0472">Membrane</keyword>
<reference evidence="3" key="1">
    <citation type="journal article" date="2021" name="Mol. Plant Microbe Interact.">
        <title>Telomere to telomere genome assembly of Fusarium musae F31, causal agent of crown rot disease of banana.</title>
        <authorList>
            <person name="Degradi L."/>
            <person name="Tava V."/>
            <person name="Kunova A."/>
            <person name="Cortesi P."/>
            <person name="Saracchi M."/>
            <person name="Pasquali M."/>
        </authorList>
    </citation>
    <scope>NUCLEOTIDE SEQUENCE</scope>
    <source>
        <strain evidence="3">F31</strain>
    </source>
</reference>
<evidence type="ECO:0000256" key="1">
    <source>
        <dbReference type="SAM" id="MobiDB-lite"/>
    </source>
</evidence>
<dbReference type="EMBL" id="JAHBCI010000006">
    <property type="protein sequence ID" value="KAG9500089.1"/>
    <property type="molecule type" value="Genomic_DNA"/>
</dbReference>
<keyword evidence="4" id="KW-1185">Reference proteome</keyword>
<protein>
    <submittedName>
        <fullName evidence="3">Uncharacterized protein</fullName>
    </submittedName>
</protein>
<dbReference type="AlphaFoldDB" id="A0A9P8INM6"/>
<accession>A0A9P8INM6</accession>